<feature type="region of interest" description="Disordered" evidence="1">
    <location>
        <begin position="37"/>
        <end position="68"/>
    </location>
</feature>
<evidence type="ECO:0000313" key="3">
    <source>
        <dbReference type="RefSeq" id="XP_014493134.1"/>
    </source>
</evidence>
<dbReference type="Proteomes" id="UP000087766">
    <property type="component" value="Unplaced"/>
</dbReference>
<keyword evidence="2" id="KW-1185">Reference proteome</keyword>
<protein>
    <submittedName>
        <fullName evidence="3">Uncharacterized protein LOC106755481</fullName>
    </submittedName>
</protein>
<dbReference type="GeneID" id="106755481"/>
<feature type="compositionally biased region" description="Polar residues" evidence="1">
    <location>
        <begin position="57"/>
        <end position="68"/>
    </location>
</feature>
<dbReference type="AlphaFoldDB" id="A0A1S3TH86"/>
<accession>A0A1S3TH86</accession>
<reference evidence="3" key="1">
    <citation type="submission" date="2025-08" db="UniProtKB">
        <authorList>
            <consortium name="RefSeq"/>
        </authorList>
    </citation>
    <scope>IDENTIFICATION</scope>
    <source>
        <tissue evidence="3">Leaf</tissue>
    </source>
</reference>
<gene>
    <name evidence="3" type="primary">LOC106755481</name>
</gene>
<organism evidence="2 3">
    <name type="scientific">Vigna radiata var. radiata</name>
    <name type="common">Mung bean</name>
    <name type="synonym">Phaseolus aureus</name>
    <dbReference type="NCBI Taxonomy" id="3916"/>
    <lineage>
        <taxon>Eukaryota</taxon>
        <taxon>Viridiplantae</taxon>
        <taxon>Streptophyta</taxon>
        <taxon>Embryophyta</taxon>
        <taxon>Tracheophyta</taxon>
        <taxon>Spermatophyta</taxon>
        <taxon>Magnoliopsida</taxon>
        <taxon>eudicotyledons</taxon>
        <taxon>Gunneridae</taxon>
        <taxon>Pentapetalae</taxon>
        <taxon>rosids</taxon>
        <taxon>fabids</taxon>
        <taxon>Fabales</taxon>
        <taxon>Fabaceae</taxon>
        <taxon>Papilionoideae</taxon>
        <taxon>50 kb inversion clade</taxon>
        <taxon>NPAAA clade</taxon>
        <taxon>indigoferoid/millettioid clade</taxon>
        <taxon>Phaseoleae</taxon>
        <taxon>Vigna</taxon>
    </lineage>
</organism>
<name>A0A1S3TH86_VIGRR</name>
<evidence type="ECO:0000313" key="2">
    <source>
        <dbReference type="Proteomes" id="UP000087766"/>
    </source>
</evidence>
<proteinExistence type="predicted"/>
<dbReference type="KEGG" id="vra:106755481"/>
<dbReference type="RefSeq" id="XP_014493134.1">
    <property type="nucleotide sequence ID" value="XM_014637648.2"/>
</dbReference>
<sequence length="131" mass="14310">MVPPAVTRVAVGHHVNGFFPSSSASREALSLFCSISISRSSPKSSPPKRRKPPPLNPQVTATVGRQQGKSFPPLCIRGCRHQRPAVSTHATCRLGEYGLWVTNGLEIRLGAGVFDTLFRCDGDTKGRLIWW</sequence>
<evidence type="ECO:0000256" key="1">
    <source>
        <dbReference type="SAM" id="MobiDB-lite"/>
    </source>
</evidence>